<dbReference type="CDD" id="cd20273">
    <property type="entry name" value="Complex1_LYR_unchar"/>
    <property type="match status" value="1"/>
</dbReference>
<feature type="domain" description="LYR motif-containing protein Cup1-like N-terminal" evidence="2">
    <location>
        <begin position="14"/>
        <end position="111"/>
    </location>
</feature>
<evidence type="ECO:0000313" key="3">
    <source>
        <dbReference type="EMBL" id="PWY90665.1"/>
    </source>
</evidence>
<dbReference type="OrthoDB" id="5521299at2759"/>
<dbReference type="EMBL" id="MSFL01000002">
    <property type="protein sequence ID" value="PWY90665.1"/>
    <property type="molecule type" value="Genomic_DNA"/>
</dbReference>
<comment type="caution">
    <text evidence="3">The sequence shown here is derived from an EMBL/GenBank/DDBJ whole genome shotgun (WGS) entry which is preliminary data.</text>
</comment>
<feature type="compositionally biased region" description="Acidic residues" evidence="1">
    <location>
        <begin position="371"/>
        <end position="380"/>
    </location>
</feature>
<proteinExistence type="predicted"/>
<feature type="region of interest" description="Disordered" evidence="1">
    <location>
        <begin position="341"/>
        <end position="397"/>
    </location>
</feature>
<evidence type="ECO:0000259" key="2">
    <source>
        <dbReference type="Pfam" id="PF20263"/>
    </source>
</evidence>
<dbReference type="VEuPathDB" id="FungiDB:BO70DRAFT_75508"/>
<sequence>MSALHIPPETWRHLLRSLLRECSYLPDPVARLSMKADVLSRYQRYYQGPKSKSKNKPKAIPEEKTLKQIALHRTAHQRLSLLKRANEGYYKPLEEVLQMAYGRRGKRRIQLVNALIAPKDAPGEEVIGQVAEPPPDMFSDGWTPPKIMVDLLNSQRNSEIISTMNSSAGIKHTRPHIPKVNIWGKELSPSRQRNIKKKWYNTMVHTIFPPLPDTELRALEGLISGEIPWTAPKRRTPVGETSSAAVKSSLDVEFLTKGPQKQETFTHYTNGRPHKITHRLMRRLWKRISCLVPRQQWNDTYKKSYFTWDVLHSSPCVVVPLKESMSAELFQGIDAKGSVAKEPSKRHIIEEQSTESTVEEQPKESVVETETQPEQDEQAAEEQPPKYPSAPQVEPQR</sequence>
<dbReference type="InterPro" id="IPR046896">
    <property type="entry name" value="Cup1-like_N"/>
</dbReference>
<name>A0A317WXB9_9EURO</name>
<protein>
    <recommendedName>
        <fullName evidence="2">LYR motif-containing protein Cup1-like N-terminal domain-containing protein</fullName>
    </recommendedName>
</protein>
<dbReference type="GeneID" id="37070928"/>
<keyword evidence="4" id="KW-1185">Reference proteome</keyword>
<organism evidence="3 4">
    <name type="scientific">Aspergillus heteromorphus CBS 117.55</name>
    <dbReference type="NCBI Taxonomy" id="1448321"/>
    <lineage>
        <taxon>Eukaryota</taxon>
        <taxon>Fungi</taxon>
        <taxon>Dikarya</taxon>
        <taxon>Ascomycota</taxon>
        <taxon>Pezizomycotina</taxon>
        <taxon>Eurotiomycetes</taxon>
        <taxon>Eurotiomycetidae</taxon>
        <taxon>Eurotiales</taxon>
        <taxon>Aspergillaceae</taxon>
        <taxon>Aspergillus</taxon>
        <taxon>Aspergillus subgen. Circumdati</taxon>
    </lineage>
</organism>
<gene>
    <name evidence="3" type="ORF">BO70DRAFT_75508</name>
</gene>
<dbReference type="RefSeq" id="XP_025403108.1">
    <property type="nucleotide sequence ID" value="XM_025548691.1"/>
</dbReference>
<dbReference type="Proteomes" id="UP000247233">
    <property type="component" value="Unassembled WGS sequence"/>
</dbReference>
<dbReference type="Pfam" id="PF20263">
    <property type="entry name" value="LYRM2-like"/>
    <property type="match status" value="1"/>
</dbReference>
<evidence type="ECO:0000256" key="1">
    <source>
        <dbReference type="SAM" id="MobiDB-lite"/>
    </source>
</evidence>
<dbReference type="AlphaFoldDB" id="A0A317WXB9"/>
<accession>A0A317WXB9</accession>
<evidence type="ECO:0000313" key="4">
    <source>
        <dbReference type="Proteomes" id="UP000247233"/>
    </source>
</evidence>
<reference evidence="3 4" key="1">
    <citation type="submission" date="2016-12" db="EMBL/GenBank/DDBJ databases">
        <title>The genomes of Aspergillus section Nigri reveals drivers in fungal speciation.</title>
        <authorList>
            <consortium name="DOE Joint Genome Institute"/>
            <person name="Vesth T.C."/>
            <person name="Nybo J."/>
            <person name="Theobald S."/>
            <person name="Brandl J."/>
            <person name="Frisvad J.C."/>
            <person name="Nielsen K.F."/>
            <person name="Lyhne E.K."/>
            <person name="Kogle M.E."/>
            <person name="Kuo A."/>
            <person name="Riley R."/>
            <person name="Clum A."/>
            <person name="Nolan M."/>
            <person name="Lipzen A."/>
            <person name="Salamov A."/>
            <person name="Henrissat B."/>
            <person name="Wiebenga A."/>
            <person name="De Vries R.P."/>
            <person name="Grigoriev I.V."/>
            <person name="Mortensen U.H."/>
            <person name="Andersen M.R."/>
            <person name="Baker S.E."/>
        </authorList>
    </citation>
    <scope>NUCLEOTIDE SEQUENCE [LARGE SCALE GENOMIC DNA]</scope>
    <source>
        <strain evidence="3 4">CBS 117.55</strain>
    </source>
</reference>